<accession>F8JLT6</accession>
<accession>G8XFL7</accession>
<keyword evidence="1" id="KW-0812">Transmembrane</keyword>
<geneLocation type="plasmid" evidence="2 3">
    <name>pSCATT</name>
</geneLocation>
<sequence>MSAVRVLRKAVRWSFAVTLPGEAVLVVCLLSGARVTPVVRVVVESLVCAVVVAAMTLFALDYRRHHRDRPDRRAALRAAVADTVPALARRLLSHELALFTSVLRRFSGRGPHGVGEGDAAVPYAAAQRDVMYGLGFVSVVEAVALAWLVPDPVVHAVTLVVDVWAVYFVFALQLSCVVRPHVVGADGSLRLRYGVLVDVRIPARYVASVRVDRRFSGGRMGAVDADGVTRLGVGGQTTVTVELTRPVGFVRPLGRPAEARVFHWYAEDPAAAVAAWRARAVLDDR</sequence>
<keyword evidence="1" id="KW-1133">Transmembrane helix</keyword>
<keyword evidence="3" id="KW-1185">Reference proteome</keyword>
<dbReference type="OrthoDB" id="4337641at2"/>
<organism evidence="2 3">
    <name type="scientific">Streptantibioticus cattleyicolor (strain ATCC 35852 / DSM 46488 / JCM 4925 / NBRC 14057 / NRRL 8057)</name>
    <name type="common">Streptomyces cattleya</name>
    <dbReference type="NCBI Taxonomy" id="1003195"/>
    <lineage>
        <taxon>Bacteria</taxon>
        <taxon>Bacillati</taxon>
        <taxon>Actinomycetota</taxon>
        <taxon>Actinomycetes</taxon>
        <taxon>Kitasatosporales</taxon>
        <taxon>Streptomycetaceae</taxon>
        <taxon>Streptantibioticus</taxon>
    </lineage>
</organism>
<evidence type="ECO:0000256" key="1">
    <source>
        <dbReference type="SAM" id="Phobius"/>
    </source>
</evidence>
<dbReference type="Proteomes" id="UP000007842">
    <property type="component" value="Plasmid pSCATT"/>
</dbReference>
<dbReference type="AlphaFoldDB" id="F8JLT6"/>
<dbReference type="EMBL" id="CP003229">
    <property type="protein sequence ID" value="AEW99478.1"/>
    <property type="molecule type" value="Genomic_DNA"/>
</dbReference>
<proteinExistence type="predicted"/>
<evidence type="ECO:0000313" key="2">
    <source>
        <dbReference type="EMBL" id="AEW99478.1"/>
    </source>
</evidence>
<keyword evidence="1" id="KW-0472">Membrane</keyword>
<feature type="transmembrane region" description="Helical" evidence="1">
    <location>
        <begin position="154"/>
        <end position="172"/>
    </location>
</feature>
<dbReference type="HOGENOM" id="CLU_065811_0_0_11"/>
<dbReference type="KEGG" id="sct:SCAT_p0454"/>
<dbReference type="KEGG" id="scy:SCATT_p12850"/>
<feature type="transmembrane region" description="Helical" evidence="1">
    <location>
        <begin position="38"/>
        <end position="60"/>
    </location>
</feature>
<reference evidence="3" key="1">
    <citation type="submission" date="2011-12" db="EMBL/GenBank/DDBJ databases">
        <title>Complete genome sequence of Streptomyces cattleya strain DSM 46488.</title>
        <authorList>
            <person name="Ou H.-Y."/>
            <person name="Li P."/>
            <person name="Zhao C."/>
            <person name="O'Hagan D."/>
            <person name="Deng Z."/>
        </authorList>
    </citation>
    <scope>NUCLEOTIDE SEQUENCE [LARGE SCALE GENOMIC DNA]</scope>
    <source>
        <strain evidence="3">ATCC 35852 / DSM 46488 / JCM 4925 / NBRC 14057 / NRRL 8057</strain>
        <plasmid evidence="3">Plasmid pSCATT</plasmid>
    </source>
</reference>
<protein>
    <submittedName>
        <fullName evidence="2">Uncharacterized protein</fullName>
    </submittedName>
</protein>
<dbReference type="PATRIC" id="fig|1003195.11.peg.437"/>
<keyword evidence="2" id="KW-0614">Plasmid</keyword>
<feature type="transmembrane region" description="Helical" evidence="1">
    <location>
        <begin position="130"/>
        <end position="148"/>
    </location>
</feature>
<evidence type="ECO:0000313" key="3">
    <source>
        <dbReference type="Proteomes" id="UP000007842"/>
    </source>
</evidence>
<name>F8JLT6_STREN</name>
<feature type="transmembrane region" description="Helical" evidence="1">
    <location>
        <begin position="12"/>
        <end position="32"/>
    </location>
</feature>
<gene>
    <name evidence="2" type="ordered locus">SCATT_p12850</name>
</gene>
<dbReference type="RefSeq" id="WP_014150909.1">
    <property type="nucleotide sequence ID" value="NC_016113.1"/>
</dbReference>